<sequence length="221" mass="24287">MGGTSDSPAPNQVDSPPTVAEPVEAPLEDEFGPIDSDRWSQVPCAERRSLRVYELDTSDKALSEKEATAVRDAEQVFADALDEADGKLAPDVLQDLLEHINPTRSSHNCVECAMAVDDVLRGRPAAAGPTEDQQQHYLDAAMSARQIDYVEELEGDDVERLLLDAGPGARAIVIGWKNQHQSHAYNAVNFDGDVYWVDGQKNIVAEHDPHSFKTFDIYRTG</sequence>
<dbReference type="EMBL" id="JBHRZH010000051">
    <property type="protein sequence ID" value="MFC3766391.1"/>
    <property type="molecule type" value="Genomic_DNA"/>
</dbReference>
<keyword evidence="4" id="KW-1185">Reference proteome</keyword>
<evidence type="ECO:0000259" key="2">
    <source>
        <dbReference type="Pfam" id="PF15644"/>
    </source>
</evidence>
<evidence type="ECO:0000313" key="4">
    <source>
        <dbReference type="Proteomes" id="UP001595699"/>
    </source>
</evidence>
<feature type="region of interest" description="Disordered" evidence="1">
    <location>
        <begin position="1"/>
        <end position="40"/>
    </location>
</feature>
<dbReference type="Proteomes" id="UP001595699">
    <property type="component" value="Unassembled WGS sequence"/>
</dbReference>
<gene>
    <name evidence="3" type="ORF">ACFOUW_36565</name>
</gene>
<proteinExistence type="predicted"/>
<dbReference type="RefSeq" id="WP_205118003.1">
    <property type="nucleotide sequence ID" value="NZ_JAFBCM010000001.1"/>
</dbReference>
<feature type="domain" description="Tox-PL" evidence="2">
    <location>
        <begin position="108"/>
        <end position="201"/>
    </location>
</feature>
<reference evidence="4" key="1">
    <citation type="journal article" date="2019" name="Int. J. Syst. Evol. Microbiol.">
        <title>The Global Catalogue of Microorganisms (GCM) 10K type strain sequencing project: providing services to taxonomists for standard genome sequencing and annotation.</title>
        <authorList>
            <consortium name="The Broad Institute Genomics Platform"/>
            <consortium name="The Broad Institute Genome Sequencing Center for Infectious Disease"/>
            <person name="Wu L."/>
            <person name="Ma J."/>
        </authorList>
    </citation>
    <scope>NUCLEOTIDE SEQUENCE [LARGE SCALE GENOMIC DNA]</scope>
    <source>
        <strain evidence="4">CGMCC 4.7241</strain>
    </source>
</reference>
<dbReference type="Pfam" id="PF15644">
    <property type="entry name" value="Gln_amidase"/>
    <property type="match status" value="1"/>
</dbReference>
<evidence type="ECO:0000256" key="1">
    <source>
        <dbReference type="SAM" id="MobiDB-lite"/>
    </source>
</evidence>
<accession>A0ABV7YM11</accession>
<name>A0ABV7YM11_9ACTN</name>
<organism evidence="3 4">
    <name type="scientific">Tenggerimyces flavus</name>
    <dbReference type="NCBI Taxonomy" id="1708749"/>
    <lineage>
        <taxon>Bacteria</taxon>
        <taxon>Bacillati</taxon>
        <taxon>Actinomycetota</taxon>
        <taxon>Actinomycetes</taxon>
        <taxon>Propionibacteriales</taxon>
        <taxon>Nocardioidaceae</taxon>
        <taxon>Tenggerimyces</taxon>
    </lineage>
</organism>
<protein>
    <submittedName>
        <fullName evidence="3">Toxin glutamine deamidase domain-containing protein</fullName>
    </submittedName>
</protein>
<dbReference type="InterPro" id="IPR028908">
    <property type="entry name" value="Tox-PL_dom"/>
</dbReference>
<evidence type="ECO:0000313" key="3">
    <source>
        <dbReference type="EMBL" id="MFC3766391.1"/>
    </source>
</evidence>
<feature type="compositionally biased region" description="Polar residues" evidence="1">
    <location>
        <begin position="1"/>
        <end position="15"/>
    </location>
</feature>
<comment type="caution">
    <text evidence="3">The sequence shown here is derived from an EMBL/GenBank/DDBJ whole genome shotgun (WGS) entry which is preliminary data.</text>
</comment>